<dbReference type="OrthoDB" id="3657225at2"/>
<dbReference type="EMBL" id="VAWE01000001">
    <property type="protein sequence ID" value="TLQ47997.1"/>
    <property type="molecule type" value="Genomic_DNA"/>
</dbReference>
<dbReference type="InterPro" id="IPR039365">
    <property type="entry name" value="IS701-like"/>
</dbReference>
<dbReference type="AlphaFoldDB" id="A0A5R9EG67"/>
<protein>
    <submittedName>
        <fullName evidence="2">Transposase</fullName>
    </submittedName>
</protein>
<evidence type="ECO:0000313" key="2">
    <source>
        <dbReference type="EMBL" id="TLQ47997.1"/>
    </source>
</evidence>
<gene>
    <name evidence="2" type="ORF">FEF34_03960</name>
</gene>
<accession>A0A5R9EG67</accession>
<dbReference type="Proteomes" id="UP000305921">
    <property type="component" value="Unassembled WGS sequence"/>
</dbReference>
<dbReference type="PANTHER" id="PTHR33627:SF1">
    <property type="entry name" value="TRANSPOSASE"/>
    <property type="match status" value="1"/>
</dbReference>
<comment type="caution">
    <text evidence="2">The sequence shown here is derived from an EMBL/GenBank/DDBJ whole genome shotgun (WGS) entry which is preliminary data.</text>
</comment>
<feature type="domain" description="Transposase IS701-like DDE" evidence="1">
    <location>
        <begin position="2"/>
        <end position="214"/>
    </location>
</feature>
<dbReference type="InterPro" id="IPR038721">
    <property type="entry name" value="IS701-like_DDE_dom"/>
</dbReference>
<dbReference type="Pfam" id="PF13546">
    <property type="entry name" value="DDE_5"/>
    <property type="match status" value="1"/>
</dbReference>
<reference evidence="2 3" key="1">
    <citation type="submission" date="2019-05" db="EMBL/GenBank/DDBJ databases">
        <title>Streptomyces marianii sp. nov., a novel marine actinomycete from southern coast of India.</title>
        <authorList>
            <person name="Iniyan A.M."/>
            <person name="Wink J."/>
            <person name="Ramprasad E."/>
            <person name="Ramana C.V."/>
            <person name="Bunk B."/>
            <person name="Sproer C."/>
            <person name="Joseph F.-J.R.S."/>
            <person name="Vincent S.G.P."/>
        </authorList>
    </citation>
    <scope>NUCLEOTIDE SEQUENCE [LARGE SCALE GENOMIC DNA]</scope>
    <source>
        <strain evidence="2 3">ICN19</strain>
    </source>
</reference>
<name>A0A5R9EG67_9ACTN</name>
<proteinExistence type="predicted"/>
<dbReference type="PANTHER" id="PTHR33627">
    <property type="entry name" value="TRANSPOSASE"/>
    <property type="match status" value="1"/>
</dbReference>
<sequence>MPRRDQRRKGVEYVQGLLGVKGRKSIRNISSLFGGESAEQSLHHFISGSTWDWAPVRRALARHMEEISPTRAHVLRPLVIPKAGDSSVGVDRRFCALRGQIMNAQQAVGVWAVSDESSTPVNWRLHLPDAWLEDEMRRRQASIPDTALPETLDQCAVEAYIGITKGWGLPTRPVVMDAREADLARTVRRLSAAGAPMLLRIGPGERLTVTDPGLPRIRPGLTAYQIMTVARPLRHPVIQQASGRSDASRTGLAACVRVEMPAGPGSARRPAREMVLLGIGESGGRWPAELWLSDIAGAHPAQLLRLARLTRQVDRDYAQIAEEVGISDFSGRSFSGWHRHATLASAAHAVEVLSGTAGSTLVATHDQEARATA</sequence>
<evidence type="ECO:0000259" key="1">
    <source>
        <dbReference type="Pfam" id="PF13546"/>
    </source>
</evidence>
<keyword evidence="3" id="KW-1185">Reference proteome</keyword>
<evidence type="ECO:0000313" key="3">
    <source>
        <dbReference type="Proteomes" id="UP000305921"/>
    </source>
</evidence>
<organism evidence="2 3">
    <name type="scientific">Streptomyces marianii</name>
    <dbReference type="NCBI Taxonomy" id="1817406"/>
    <lineage>
        <taxon>Bacteria</taxon>
        <taxon>Bacillati</taxon>
        <taxon>Actinomycetota</taxon>
        <taxon>Actinomycetes</taxon>
        <taxon>Kitasatosporales</taxon>
        <taxon>Streptomycetaceae</taxon>
        <taxon>Streptomyces</taxon>
    </lineage>
</organism>